<evidence type="ECO:0000313" key="8">
    <source>
        <dbReference type="Proteomes" id="UP000726737"/>
    </source>
</evidence>
<accession>A0A9P6QAN2</accession>
<dbReference type="SUPFAM" id="SSF81296">
    <property type="entry name" value="E set domains"/>
    <property type="match status" value="1"/>
</dbReference>
<dbReference type="Gene3D" id="3.90.640.90">
    <property type="entry name" value="Anti-proliferative protein, N-terminal domain"/>
    <property type="match status" value="1"/>
</dbReference>
<feature type="compositionally biased region" description="Low complexity" evidence="3">
    <location>
        <begin position="1214"/>
        <end position="1247"/>
    </location>
</feature>
<dbReference type="Pfam" id="PF07742">
    <property type="entry name" value="BTG"/>
    <property type="match status" value="1"/>
</dbReference>
<dbReference type="Pfam" id="PF02221">
    <property type="entry name" value="E1_DerP2_DerF2"/>
    <property type="match status" value="1"/>
</dbReference>
<feature type="region of interest" description="Disordered" evidence="3">
    <location>
        <begin position="664"/>
        <end position="699"/>
    </location>
</feature>
<name>A0A9P6QAN2_9FUNG</name>
<keyword evidence="4" id="KW-0812">Transmembrane</keyword>
<feature type="region of interest" description="Disordered" evidence="3">
    <location>
        <begin position="310"/>
        <end position="410"/>
    </location>
</feature>
<reference evidence="7" key="1">
    <citation type="journal article" date="2020" name="Fungal Divers.">
        <title>Resolving the Mortierellaceae phylogeny through synthesis of multi-gene phylogenetics and phylogenomics.</title>
        <authorList>
            <person name="Vandepol N."/>
            <person name="Liber J."/>
            <person name="Desiro A."/>
            <person name="Na H."/>
            <person name="Kennedy M."/>
            <person name="Barry K."/>
            <person name="Grigoriev I.V."/>
            <person name="Miller A.N."/>
            <person name="O'Donnell K."/>
            <person name="Stajich J.E."/>
            <person name="Bonito G."/>
        </authorList>
    </citation>
    <scope>NUCLEOTIDE SEQUENCE</scope>
    <source>
        <strain evidence="7">KOD948</strain>
    </source>
</reference>
<dbReference type="OrthoDB" id="2115177at2759"/>
<feature type="transmembrane region" description="Helical" evidence="4">
    <location>
        <begin position="458"/>
        <end position="479"/>
    </location>
</feature>
<feature type="chain" id="PRO_5040234787" description="Phosphatidylglycerol/phosphatidylinositol transfer protein" evidence="5">
    <location>
        <begin position="21"/>
        <end position="1519"/>
    </location>
</feature>
<feature type="region of interest" description="Disordered" evidence="3">
    <location>
        <begin position="1037"/>
        <end position="1063"/>
    </location>
</feature>
<dbReference type="PANTHER" id="PTHR31145:SF6">
    <property type="entry name" value="INTEGRAL MEMBRANE PROTEIN (AFU_ORTHOLOGUE AFUA_7G01610)"/>
    <property type="match status" value="1"/>
</dbReference>
<feature type="region of interest" description="Disordered" evidence="3">
    <location>
        <begin position="1132"/>
        <end position="1151"/>
    </location>
</feature>
<feature type="region of interest" description="Disordered" evidence="3">
    <location>
        <begin position="1085"/>
        <end position="1116"/>
    </location>
</feature>
<feature type="transmembrane region" description="Helical" evidence="4">
    <location>
        <begin position="545"/>
        <end position="564"/>
    </location>
</feature>
<feature type="region of interest" description="Disordered" evidence="3">
    <location>
        <begin position="627"/>
        <end position="647"/>
    </location>
</feature>
<dbReference type="InterPro" id="IPR002087">
    <property type="entry name" value="Anti_prolifrtn"/>
</dbReference>
<sequence>MSLVMILLLIFAFIPTSTTAWPYVDCSEASPVFDLGTVTANFDPTNKVVQLAMEGNFTAASHPQGYTAQATSQWRTSIVTTIMGSQLHRSEGPACSMIAGGCPTAPGPATISTNFTIAQTAPFAELVISFQIMGANSQSIVCVAVLLEQNMVQVNTAVSYIPLALALYSGTISLISIMMRASVGNGFLSALATYGLASTSEVINVHTPGLVDIIFYTQFMVMTGQLSVNYPAFYSTFTSLFHWSFLEFRNSFAGNGPDNSTFVLMYGGAGSVNQVRALPHSSNSNLNKRLLPYSWDIEYVATSVTPAKTLPAARTTPPPAPTIIPDRERRKRQIQPAPNQETPPLSPSPPSPTATTSSETTNTISLESPSISTSSSTTTTSSSRSSSTTASPDNSSDTSKPTTTTSQVLIIPTIRDPFNQKNGVSKQYNVSRYGMEAYAAAIGAYPSNLFLCTLINTVMAGGASLFLSAIVLIIAWFIAKESHQKGKTLQHAFNFVAVRFLWGLSVAMLSSYGIAQVAVLMTVELGYILVIGIKWPYTESSDNKFQLALGIVRIMVTGCSIAYVHDLETTPEVRQLFGYIQMALHLSVYIVMFALVLWNTIQAVMFWRSRRLSKWKGLTNTYGFESPKGTEPDWSHTSRPMSHRVESTMLDPSKTRRYTVQPYSSMNDLRPIPGDKTFRHQSHYRQSLQSPDYRRSRFPSDDDHNMIMDLRPEAIIPLSSSAGPMSARSTSPRSHSPGASVESIDGPIIPLQQTQFSKVQFQPKRESYAKIQRMSHQQAAPDFRSRRMSEIFRDGQYLYESTDNLASPPSPTVQGEKRSVWTIMKGSLGGLFSRGKRSVKATVGDSGAKTKGFEVMRRPRPAPVVDTADDSLHIGDDNPRELNSARINRFFQESGLNNERNRSLFVANPEAMASQAGSFRSSISGIPLAPGKLNRTASVATSVYTLGMRSTLAQSGSAEMSTTLSGVESGQGTAESRRVSILSAQQHVGFPRNSVESSIAEALMTDTPLVLQGGGILKVSKGPEKAVQYWRKESGQYVESASTDVPAPEQKPQSTTTIAPPTPLLLLPTTRGALFDTLQVDTAATAAGSKQAPSVKSRAGSRPESPTESYHSTNNVAASAGRMHEILDRMFSDQDDDDDSDALSDGEESCSTFSGRVSATILALHQKREQEEMEFADSQSLYRPDSTLEPVLEHLDNEIPVVEVPGGIDINAKRTASTSSRPRPTRTISGPTRSSSSSSGTLLLRPSKSGSLARPLAQTPLHSPSVLPFSGSTTSLHLHGGLSRQSSYTSLSNLSSSIQSHPPVIIQEHDALEVSKLHSDSSVAIEESAQVVVEGHVENATATKADRPNTIIDDFKKETAALMQEKYTNHWDPQRPHYGNGYRAITSFGGKVDPLLCKAAQKSALPMETLQIVIPKDLVLWVEPFTVSFRVGDYGSINTIYDSSRGKITMKPDTASFQPKILSRPSYAARISPPPSPPNQSARVSHAIPITSPLTKSQVIITPRATPSPPASKISMALA</sequence>
<comment type="similarity">
    <text evidence="1">Belongs to the BTG family.</text>
</comment>
<evidence type="ECO:0000259" key="6">
    <source>
        <dbReference type="SMART" id="SM00099"/>
    </source>
</evidence>
<evidence type="ECO:0000256" key="2">
    <source>
        <dbReference type="ARBA" id="ARBA00016056"/>
    </source>
</evidence>
<dbReference type="InterPro" id="IPR036054">
    <property type="entry name" value="BTG-like_sf"/>
</dbReference>
<evidence type="ECO:0000256" key="3">
    <source>
        <dbReference type="SAM" id="MobiDB-lite"/>
    </source>
</evidence>
<feature type="region of interest" description="Disordered" evidence="3">
    <location>
        <begin position="719"/>
        <end position="744"/>
    </location>
</feature>
<dbReference type="SMART" id="SM00099">
    <property type="entry name" value="btg1"/>
    <property type="match status" value="1"/>
</dbReference>
<dbReference type="InterPro" id="IPR003172">
    <property type="entry name" value="ML_dom"/>
</dbReference>
<feature type="signal peptide" evidence="5">
    <location>
        <begin position="1"/>
        <end position="20"/>
    </location>
</feature>
<protein>
    <recommendedName>
        <fullName evidence="2">Phosphatidylglycerol/phosphatidylinositol transfer protein</fullName>
    </recommendedName>
</protein>
<dbReference type="InterPro" id="IPR010308">
    <property type="entry name" value="TRP_C"/>
</dbReference>
<feature type="compositionally biased region" description="Low complexity" evidence="3">
    <location>
        <begin position="353"/>
        <end position="406"/>
    </location>
</feature>
<evidence type="ECO:0000256" key="4">
    <source>
        <dbReference type="SAM" id="Phobius"/>
    </source>
</evidence>
<dbReference type="InterPro" id="IPR014756">
    <property type="entry name" value="Ig_E-set"/>
</dbReference>
<keyword evidence="5" id="KW-0732">Signal</keyword>
<feature type="compositionally biased region" description="Polar residues" evidence="3">
    <location>
        <begin position="1104"/>
        <end position="1116"/>
    </location>
</feature>
<dbReference type="Pfam" id="PF06011">
    <property type="entry name" value="TRP"/>
    <property type="match status" value="2"/>
</dbReference>
<dbReference type="SUPFAM" id="SSF160696">
    <property type="entry name" value="BTG domain-like"/>
    <property type="match status" value="1"/>
</dbReference>
<keyword evidence="4" id="KW-1133">Transmembrane helix</keyword>
<dbReference type="InterPro" id="IPR040241">
    <property type="entry name" value="TRP_Flc/Pkd2-like"/>
</dbReference>
<proteinExistence type="inferred from homology"/>
<feature type="domain" description="Anti-proliferative protein" evidence="6">
    <location>
        <begin position="1324"/>
        <end position="1434"/>
    </location>
</feature>
<keyword evidence="8" id="KW-1185">Reference proteome</keyword>
<evidence type="ECO:0000313" key="7">
    <source>
        <dbReference type="EMBL" id="KAG0264373.1"/>
    </source>
</evidence>
<keyword evidence="4" id="KW-0472">Membrane</keyword>
<dbReference type="EMBL" id="JAAAJA010000052">
    <property type="protein sequence ID" value="KAG0264373.1"/>
    <property type="molecule type" value="Genomic_DNA"/>
</dbReference>
<comment type="caution">
    <text evidence="7">The sequence shown here is derived from an EMBL/GenBank/DDBJ whole genome shotgun (WGS) entry which is preliminary data.</text>
</comment>
<feature type="compositionally biased region" description="Polar residues" evidence="3">
    <location>
        <begin position="719"/>
        <end position="734"/>
    </location>
</feature>
<feature type="region of interest" description="Disordered" evidence="3">
    <location>
        <begin position="1210"/>
        <end position="1267"/>
    </location>
</feature>
<dbReference type="GO" id="GO:0055085">
    <property type="term" value="P:transmembrane transport"/>
    <property type="evidence" value="ECO:0007669"/>
    <property type="project" value="TreeGrafter"/>
</dbReference>
<feature type="compositionally biased region" description="Acidic residues" evidence="3">
    <location>
        <begin position="1133"/>
        <end position="1148"/>
    </location>
</feature>
<gene>
    <name evidence="7" type="primary">TOB1_2</name>
    <name evidence="7" type="ORF">BG011_006979</name>
</gene>
<dbReference type="Proteomes" id="UP000726737">
    <property type="component" value="Unassembled WGS sequence"/>
</dbReference>
<feature type="transmembrane region" description="Helical" evidence="4">
    <location>
        <begin position="584"/>
        <end position="607"/>
    </location>
</feature>
<evidence type="ECO:0000256" key="1">
    <source>
        <dbReference type="ARBA" id="ARBA00007989"/>
    </source>
</evidence>
<dbReference type="GO" id="GO:0016020">
    <property type="term" value="C:membrane"/>
    <property type="evidence" value="ECO:0007669"/>
    <property type="project" value="TreeGrafter"/>
</dbReference>
<evidence type="ECO:0000256" key="5">
    <source>
        <dbReference type="SAM" id="SignalP"/>
    </source>
</evidence>
<dbReference type="PANTHER" id="PTHR31145">
    <property type="entry name" value="INTEGRAL MEMBRANE PROTEIN (AFU_ORTHOLOGUE AFUA_7G01610)"/>
    <property type="match status" value="1"/>
</dbReference>
<organism evidence="7 8">
    <name type="scientific">Mortierella polycephala</name>
    <dbReference type="NCBI Taxonomy" id="41804"/>
    <lineage>
        <taxon>Eukaryota</taxon>
        <taxon>Fungi</taxon>
        <taxon>Fungi incertae sedis</taxon>
        <taxon>Mucoromycota</taxon>
        <taxon>Mortierellomycotina</taxon>
        <taxon>Mortierellomycetes</taxon>
        <taxon>Mortierellales</taxon>
        <taxon>Mortierellaceae</taxon>
        <taxon>Mortierella</taxon>
    </lineage>
</organism>